<comment type="catalytic activity">
    <reaction evidence="10">
        <text>[protein]-C-terminal S-[(2E,6E)-farnesyl]-L-cysteine + S-adenosyl-L-methionine = [protein]-C-terminal S-[(2E,6E)-farnesyl]-L-cysteine methyl ester + S-adenosyl-L-homocysteine</text>
        <dbReference type="Rhea" id="RHEA:21672"/>
        <dbReference type="Rhea" id="RHEA-COMP:12125"/>
        <dbReference type="Rhea" id="RHEA-COMP:12126"/>
        <dbReference type="ChEBI" id="CHEBI:57856"/>
        <dbReference type="ChEBI" id="CHEBI:59789"/>
        <dbReference type="ChEBI" id="CHEBI:90510"/>
        <dbReference type="ChEBI" id="CHEBI:90511"/>
        <dbReference type="EC" id="2.1.1.100"/>
    </reaction>
</comment>
<evidence type="ECO:0000313" key="11">
    <source>
        <dbReference type="EMBL" id="CAK7911930.1"/>
    </source>
</evidence>
<comment type="similarity">
    <text evidence="2 10">Belongs to the class VI-like SAM-binding methyltransferase superfamily. Isoprenylcysteine carboxyl methyltransferase family.</text>
</comment>
<evidence type="ECO:0000256" key="6">
    <source>
        <dbReference type="ARBA" id="ARBA00022691"/>
    </source>
</evidence>
<dbReference type="InterPro" id="IPR025770">
    <property type="entry name" value="PPMT_MeTrfase"/>
</dbReference>
<evidence type="ECO:0000313" key="12">
    <source>
        <dbReference type="Proteomes" id="UP001497600"/>
    </source>
</evidence>
<feature type="transmembrane region" description="Helical" evidence="10">
    <location>
        <begin position="167"/>
        <end position="195"/>
    </location>
</feature>
<dbReference type="Proteomes" id="UP001497600">
    <property type="component" value="Chromosome F"/>
</dbReference>
<dbReference type="Pfam" id="PF04140">
    <property type="entry name" value="ICMT"/>
    <property type="match status" value="1"/>
</dbReference>
<organism evidence="11 12">
    <name type="scientific">[Candida] anglica</name>
    <dbReference type="NCBI Taxonomy" id="148631"/>
    <lineage>
        <taxon>Eukaryota</taxon>
        <taxon>Fungi</taxon>
        <taxon>Dikarya</taxon>
        <taxon>Ascomycota</taxon>
        <taxon>Saccharomycotina</taxon>
        <taxon>Pichiomycetes</taxon>
        <taxon>Debaryomycetaceae</taxon>
        <taxon>Kurtzmaniella</taxon>
    </lineage>
</organism>
<keyword evidence="9 10" id="KW-0472">Membrane</keyword>
<comment type="caution">
    <text evidence="10">Lacks conserved residue(s) required for the propagation of feature annotation.</text>
</comment>
<dbReference type="PANTHER" id="PTHR12714:SF9">
    <property type="entry name" value="PROTEIN-S-ISOPRENYLCYSTEINE O-METHYLTRANSFERASE"/>
    <property type="match status" value="1"/>
</dbReference>
<evidence type="ECO:0000256" key="5">
    <source>
        <dbReference type="ARBA" id="ARBA00022679"/>
    </source>
</evidence>
<evidence type="ECO:0000256" key="7">
    <source>
        <dbReference type="ARBA" id="ARBA00022692"/>
    </source>
</evidence>
<keyword evidence="4 10" id="KW-0489">Methyltransferase</keyword>
<dbReference type="PROSITE" id="PS51564">
    <property type="entry name" value="SAM_ICMT"/>
    <property type="match status" value="1"/>
</dbReference>
<evidence type="ECO:0000256" key="2">
    <source>
        <dbReference type="ARBA" id="ARBA00009140"/>
    </source>
</evidence>
<reference evidence="11 12" key="1">
    <citation type="submission" date="2024-01" db="EMBL/GenBank/DDBJ databases">
        <authorList>
            <consortium name="Genoscope - CEA"/>
            <person name="William W."/>
        </authorList>
    </citation>
    <scope>NUCLEOTIDE SEQUENCE [LARGE SCALE GENOMIC DNA]</scope>
    <source>
        <strain evidence="11 12">29B2s-10</strain>
    </source>
</reference>
<evidence type="ECO:0000256" key="1">
    <source>
        <dbReference type="ARBA" id="ARBA00004141"/>
    </source>
</evidence>
<keyword evidence="6 10" id="KW-0949">S-adenosyl-L-methionine</keyword>
<evidence type="ECO:0000256" key="8">
    <source>
        <dbReference type="ARBA" id="ARBA00022989"/>
    </source>
</evidence>
<keyword evidence="8 10" id="KW-1133">Transmembrane helix</keyword>
<dbReference type="InterPro" id="IPR007269">
    <property type="entry name" value="ICMT_MeTrfase"/>
</dbReference>
<dbReference type="Gene3D" id="1.20.120.1630">
    <property type="match status" value="1"/>
</dbReference>
<keyword evidence="5" id="KW-0808">Transferase</keyword>
<sequence>MYLPQNNSLTVIAGTSMALGLVVGLCLVFAVDCPAVAIFITSICVYHLMEFVQTARFQPSRVKTTSFLIWGNRGNREFMMVQLLSLWEYLWSHSRFAPHQGYLPLHHPLAMVIGCLCIVSGQSLRSMAMATCGESFSHLVETTGNSSNRLVTTGVYSLTRHPSYLGFWLWVVGTQLVLGNHICLVAGLVALHFFFSRRISFEEWFLVNRIYGQPYVEYSERVWVWIPFVWVRSTPRERPTRSR</sequence>
<evidence type="ECO:0000256" key="10">
    <source>
        <dbReference type="RuleBase" id="RU362022"/>
    </source>
</evidence>
<proteinExistence type="inferred from homology"/>
<keyword evidence="7 10" id="KW-0812">Transmembrane</keyword>
<dbReference type="EMBL" id="OZ004258">
    <property type="protein sequence ID" value="CAK7911930.1"/>
    <property type="molecule type" value="Genomic_DNA"/>
</dbReference>
<evidence type="ECO:0000256" key="3">
    <source>
        <dbReference type="ARBA" id="ARBA00012151"/>
    </source>
</evidence>
<evidence type="ECO:0000256" key="9">
    <source>
        <dbReference type="ARBA" id="ARBA00023136"/>
    </source>
</evidence>
<gene>
    <name evidence="11" type="primary">STE14</name>
    <name evidence="11" type="ORF">CAAN4_F04676</name>
</gene>
<name>A0ABP0EEP4_9ASCO</name>
<dbReference type="PANTHER" id="PTHR12714">
    <property type="entry name" value="PROTEIN-S ISOPRENYLCYSTEINE O-METHYLTRANSFERASE"/>
    <property type="match status" value="1"/>
</dbReference>
<keyword evidence="12" id="KW-1185">Reference proteome</keyword>
<keyword evidence="10" id="KW-0256">Endoplasmic reticulum</keyword>
<accession>A0ABP0EEP4</accession>
<comment type="subcellular location">
    <subcellularLocation>
        <location evidence="10">Endoplasmic reticulum membrane</location>
        <topology evidence="10">Multi-pass membrane protein</topology>
    </subcellularLocation>
    <subcellularLocation>
        <location evidence="1">Membrane</location>
        <topology evidence="1">Multi-pass membrane protein</topology>
    </subcellularLocation>
</comment>
<dbReference type="EC" id="2.1.1.100" evidence="3 10"/>
<protein>
    <recommendedName>
        <fullName evidence="3 10">Protein-S-isoprenylcysteine O-methyltransferase</fullName>
        <ecNumber evidence="3 10">2.1.1.100</ecNumber>
    </recommendedName>
</protein>
<evidence type="ECO:0000256" key="4">
    <source>
        <dbReference type="ARBA" id="ARBA00022603"/>
    </source>
</evidence>
<feature type="transmembrane region" description="Helical" evidence="10">
    <location>
        <begin position="20"/>
        <end position="48"/>
    </location>
</feature>